<sequence>MAERIIAEQIKKRRYRKDSDVQELYLARKELREFTDLSRFRMLKYLWLNHNKISRVNFLNTNFRLSELHLDHNELCDITGSLKHLTSLHTLMLNDNRLTKLQATVQELKRMTNLRVLNLFHNPLEQESGYRAYVVHHLPSVELLDREQVRQKEREEAFKLFNPERTAVLQSLGFGRRTNSVPSSRPRIKGSASSCRWMERSGNSALVYSSNGHSSDTSMPDDIQ</sequence>
<protein>
    <recommendedName>
        <fullName evidence="3">Leucine-rich repeat-containing protein 72</fullName>
    </recommendedName>
</protein>
<dbReference type="Gene3D" id="3.80.10.10">
    <property type="entry name" value="Ribonuclease Inhibitor"/>
    <property type="match status" value="1"/>
</dbReference>
<dbReference type="SUPFAM" id="SSF52075">
    <property type="entry name" value="Outer arm dynein light chain 1"/>
    <property type="match status" value="1"/>
</dbReference>
<dbReference type="AlphaFoldDB" id="A0AAV3AJ95"/>
<organism evidence="1 2">
    <name type="scientific">Pyxicephalus adspersus</name>
    <name type="common">African bullfrog</name>
    <dbReference type="NCBI Taxonomy" id="30357"/>
    <lineage>
        <taxon>Eukaryota</taxon>
        <taxon>Metazoa</taxon>
        <taxon>Chordata</taxon>
        <taxon>Craniata</taxon>
        <taxon>Vertebrata</taxon>
        <taxon>Euteleostomi</taxon>
        <taxon>Amphibia</taxon>
        <taxon>Batrachia</taxon>
        <taxon>Anura</taxon>
        <taxon>Neobatrachia</taxon>
        <taxon>Ranoidea</taxon>
        <taxon>Pyxicephalidae</taxon>
        <taxon>Pyxicephalinae</taxon>
        <taxon>Pyxicephalus</taxon>
    </lineage>
</organism>
<reference evidence="1" key="1">
    <citation type="thesis" date="2020" institute="ProQuest LLC" country="789 East Eisenhower Parkway, Ann Arbor, MI, USA">
        <title>Comparative Genomics and Chromosome Evolution.</title>
        <authorList>
            <person name="Mudd A.B."/>
        </authorList>
    </citation>
    <scope>NUCLEOTIDE SEQUENCE</scope>
    <source>
        <strain evidence="1">1538</strain>
        <tissue evidence="1">Blood</tissue>
    </source>
</reference>
<dbReference type="PANTHER" id="PTHR46759:SF1">
    <property type="entry name" value="LEUCINE-RICH REPEAT-CONTAINING PROTEIN 72"/>
    <property type="match status" value="1"/>
</dbReference>
<dbReference type="InterPro" id="IPR042655">
    <property type="entry name" value="LRC72"/>
</dbReference>
<dbReference type="EMBL" id="DYDO01000005">
    <property type="protein sequence ID" value="DBA25293.1"/>
    <property type="molecule type" value="Genomic_DNA"/>
</dbReference>
<gene>
    <name evidence="1" type="ORF">GDO54_012840</name>
</gene>
<dbReference type="Pfam" id="PF14580">
    <property type="entry name" value="LRR_9"/>
    <property type="match status" value="1"/>
</dbReference>
<comment type="caution">
    <text evidence="1">The sequence shown here is derived from an EMBL/GenBank/DDBJ whole genome shotgun (WGS) entry which is preliminary data.</text>
</comment>
<keyword evidence="2" id="KW-1185">Reference proteome</keyword>
<evidence type="ECO:0000313" key="2">
    <source>
        <dbReference type="Proteomes" id="UP001181693"/>
    </source>
</evidence>
<evidence type="ECO:0008006" key="3">
    <source>
        <dbReference type="Google" id="ProtNLM"/>
    </source>
</evidence>
<accession>A0AAV3AJ95</accession>
<proteinExistence type="predicted"/>
<dbReference type="PANTHER" id="PTHR46759">
    <property type="entry name" value="LEUCINE-RICH REPEAT-CONTAINING PROTEIN 72"/>
    <property type="match status" value="1"/>
</dbReference>
<name>A0AAV3AJ95_PYXAD</name>
<dbReference type="Proteomes" id="UP001181693">
    <property type="component" value="Unassembled WGS sequence"/>
</dbReference>
<dbReference type="InterPro" id="IPR032675">
    <property type="entry name" value="LRR_dom_sf"/>
</dbReference>
<evidence type="ECO:0000313" key="1">
    <source>
        <dbReference type="EMBL" id="DBA25293.1"/>
    </source>
</evidence>